<keyword evidence="6" id="KW-1185">Reference proteome</keyword>
<dbReference type="GO" id="GO:0005813">
    <property type="term" value="C:centrosome"/>
    <property type="evidence" value="ECO:0007669"/>
    <property type="project" value="TreeGrafter"/>
</dbReference>
<feature type="domain" description="FGFR1 oncogene partner (FOP) N-terminal dimerisation" evidence="4">
    <location>
        <begin position="52"/>
        <end position="127"/>
    </location>
</feature>
<comment type="caution">
    <text evidence="5">The sequence shown here is derived from an EMBL/GenBank/DDBJ whole genome shotgun (WGS) entry which is preliminary data.</text>
</comment>
<dbReference type="Pfam" id="PF09398">
    <property type="entry name" value="FOP_dimer"/>
    <property type="match status" value="1"/>
</dbReference>
<feature type="region of interest" description="Disordered" evidence="3">
    <location>
        <begin position="221"/>
        <end position="268"/>
    </location>
</feature>
<dbReference type="InterPro" id="IPR018993">
    <property type="entry name" value="FOP_dimerisation-dom_N"/>
</dbReference>
<organism evidence="5 6">
    <name type="scientific">Gryllus longicercus</name>
    <dbReference type="NCBI Taxonomy" id="2509291"/>
    <lineage>
        <taxon>Eukaryota</taxon>
        <taxon>Metazoa</taxon>
        <taxon>Ecdysozoa</taxon>
        <taxon>Arthropoda</taxon>
        <taxon>Hexapoda</taxon>
        <taxon>Insecta</taxon>
        <taxon>Pterygota</taxon>
        <taxon>Neoptera</taxon>
        <taxon>Polyneoptera</taxon>
        <taxon>Orthoptera</taxon>
        <taxon>Ensifera</taxon>
        <taxon>Gryllidea</taxon>
        <taxon>Grylloidea</taxon>
        <taxon>Gryllidae</taxon>
        <taxon>Gryllinae</taxon>
        <taxon>Gryllus</taxon>
    </lineage>
</organism>
<evidence type="ECO:0000256" key="2">
    <source>
        <dbReference type="ARBA" id="ARBA00023212"/>
    </source>
</evidence>
<feature type="compositionally biased region" description="Basic and acidic residues" evidence="3">
    <location>
        <begin position="231"/>
        <end position="248"/>
    </location>
</feature>
<feature type="compositionally biased region" description="Basic and acidic residues" evidence="3">
    <location>
        <begin position="134"/>
        <end position="146"/>
    </location>
</feature>
<gene>
    <name evidence="5" type="ORF">R5R35_009926</name>
</gene>
<keyword evidence="2" id="KW-0206">Cytoskeleton</keyword>
<reference evidence="5 6" key="1">
    <citation type="submission" date="2024-03" db="EMBL/GenBank/DDBJ databases">
        <title>The genome assembly and annotation of the cricket Gryllus longicercus Weissman &amp; Gray.</title>
        <authorList>
            <person name="Szrajer S."/>
            <person name="Gray D."/>
            <person name="Ylla G."/>
        </authorList>
    </citation>
    <scope>NUCLEOTIDE SEQUENCE [LARGE SCALE GENOMIC DNA]</scope>
    <source>
        <strain evidence="5">DAG 2021-001</strain>
        <tissue evidence="5">Whole body minus gut</tissue>
    </source>
</reference>
<feature type="region of interest" description="Disordered" evidence="3">
    <location>
        <begin position="316"/>
        <end position="346"/>
    </location>
</feature>
<dbReference type="PANTHER" id="PTHR15431:SF9">
    <property type="entry name" value="CENTROSOMAL PROTEIN 43"/>
    <property type="match status" value="1"/>
</dbReference>
<sequence length="384" mass="42065">MSTEEDLELRDLVTQTLESNGVLSKIRAELRASVFLALEEQDLLQTENSYANKTFKNFIKTSEGMLLTQLVREFLEFFELDFTLSVFDPETSYGKDYEYVGRNTLLKELKMKNVNGSSGPLLAQILKIAGSQNEPDKDSSKEDVDKTITNSDDDDDDKIIHKKNVKNSQSNIHFEDSSKISTDQSICVNKVSDTSEKIFTQNNSEDTVHLGATATTTAVATTAAASTEEENGSKPRKEVKEETKKKDSVQSGGFLHEEKPLSSNTSDLMSLSNLPPLLNTNKSKTDALAPISNSRRDINQLNTMINSLEIESNYDEDFQSSASGSAVEGRSGKNSLPGSESEEIEEDIGSGIDDLLSNASGLEDMTVDATVSNASGLGDYMENV</sequence>
<protein>
    <recommendedName>
        <fullName evidence="4">FGFR1 oncogene partner (FOP) N-terminal dimerisation domain-containing protein</fullName>
    </recommendedName>
</protein>
<evidence type="ECO:0000313" key="5">
    <source>
        <dbReference type="EMBL" id="KAK7792518.1"/>
    </source>
</evidence>
<proteinExistence type="predicted"/>
<dbReference type="AlphaFoldDB" id="A0AAN9Z1C8"/>
<accession>A0AAN9Z1C8</accession>
<dbReference type="GO" id="GO:0034453">
    <property type="term" value="P:microtubule anchoring"/>
    <property type="evidence" value="ECO:0007669"/>
    <property type="project" value="InterPro"/>
</dbReference>
<dbReference type="EMBL" id="JAZDUA010000443">
    <property type="protein sequence ID" value="KAK7792518.1"/>
    <property type="molecule type" value="Genomic_DNA"/>
</dbReference>
<dbReference type="PANTHER" id="PTHR15431">
    <property type="entry name" value="FGFR1 ONCOGENE PARTNER/LISH DOMAIN-CONTAINING PROTEIN"/>
    <property type="match status" value="1"/>
</dbReference>
<keyword evidence="1" id="KW-0963">Cytoplasm</keyword>
<evidence type="ECO:0000259" key="4">
    <source>
        <dbReference type="Pfam" id="PF09398"/>
    </source>
</evidence>
<evidence type="ECO:0000313" key="6">
    <source>
        <dbReference type="Proteomes" id="UP001378592"/>
    </source>
</evidence>
<dbReference type="Proteomes" id="UP001378592">
    <property type="component" value="Unassembled WGS sequence"/>
</dbReference>
<evidence type="ECO:0000256" key="3">
    <source>
        <dbReference type="SAM" id="MobiDB-lite"/>
    </source>
</evidence>
<evidence type="ECO:0000256" key="1">
    <source>
        <dbReference type="ARBA" id="ARBA00022490"/>
    </source>
</evidence>
<feature type="region of interest" description="Disordered" evidence="3">
    <location>
        <begin position="132"/>
        <end position="158"/>
    </location>
</feature>
<dbReference type="Gene3D" id="1.20.960.40">
    <property type="match status" value="1"/>
</dbReference>
<name>A0AAN9Z1C8_9ORTH</name>